<dbReference type="RefSeq" id="WP_124088867.1">
    <property type="nucleotide sequence ID" value="NZ_UXAW01000142.1"/>
</dbReference>
<dbReference type="EC" id="4.2.2.-" evidence="6"/>
<feature type="chain" id="PRO_5018331630" evidence="4">
    <location>
        <begin position="24"/>
        <end position="380"/>
    </location>
</feature>
<name>A0A3P5XGK2_9RHOB</name>
<dbReference type="PANTHER" id="PTHR37423:SF2">
    <property type="entry name" value="MEMBRANE-BOUND LYTIC MUREIN TRANSGLYCOSYLASE C"/>
    <property type="match status" value="1"/>
</dbReference>
<evidence type="ECO:0000256" key="1">
    <source>
        <dbReference type="ARBA" id="ARBA00007734"/>
    </source>
</evidence>
<sequence>MSRTWLRGISFAALLAAGATASAQGVPTFDAGSFARLMAILEQRNQDLNLQGDRLEREREIAEIERQQLAELERLVGSLSGNAFASGMVSSLENAGPMPASDLYGATDPNPAAERLFGDANVTVEELIVRVAAETHSLPGVGRAGLTLVQWRCLLQALIWQESRFQIGARSPVGAFGLTQIMPGTAGDLGIYPAYYESPYLQVQGGARYLAQMLNMFGGNVIHALAAYNAGPGNVQRYGGVPPFNETQHYVQVIPQKYNEYLRTVGGPDALGTIEPILAAGSHLSLTADASMAYGAHSMVLARMSAERLHAIVSQISHASDVQEAMALNSYARAELARLLTMTMRLRATDLQTISAEQVAAAMEIAHERQFMNLTLRSME</sequence>
<dbReference type="Gene3D" id="1.10.530.10">
    <property type="match status" value="1"/>
</dbReference>
<dbReference type="InterPro" id="IPR023346">
    <property type="entry name" value="Lysozyme-like_dom_sf"/>
</dbReference>
<accession>A0A3P5XGK2</accession>
<evidence type="ECO:0000256" key="3">
    <source>
        <dbReference type="SAM" id="Coils"/>
    </source>
</evidence>
<dbReference type="CDD" id="cd00254">
    <property type="entry name" value="LT-like"/>
    <property type="match status" value="1"/>
</dbReference>
<dbReference type="Pfam" id="PF01464">
    <property type="entry name" value="SLT"/>
    <property type="match status" value="1"/>
</dbReference>
<keyword evidence="6" id="KW-0456">Lyase</keyword>
<comment type="similarity">
    <text evidence="1">Belongs to the transglycosylase Slt family.</text>
</comment>
<evidence type="ECO:0000256" key="2">
    <source>
        <dbReference type="ARBA" id="ARBA00009387"/>
    </source>
</evidence>
<dbReference type="AlphaFoldDB" id="A0A3P5XGK2"/>
<feature type="signal peptide" evidence="4">
    <location>
        <begin position="1"/>
        <end position="23"/>
    </location>
</feature>
<evidence type="ECO:0000259" key="5">
    <source>
        <dbReference type="Pfam" id="PF01464"/>
    </source>
</evidence>
<evidence type="ECO:0000313" key="7">
    <source>
        <dbReference type="Proteomes" id="UP000277498"/>
    </source>
</evidence>
<protein>
    <submittedName>
        <fullName evidence="6">Soluble lytic murein transglycosylase</fullName>
        <ecNumber evidence="6">4.2.2.-</ecNumber>
    </submittedName>
</protein>
<keyword evidence="7" id="KW-1185">Reference proteome</keyword>
<reference evidence="6 7" key="1">
    <citation type="submission" date="2018-11" db="EMBL/GenBank/DDBJ databases">
        <authorList>
            <person name="Criscuolo A."/>
        </authorList>
    </citation>
    <scope>NUCLEOTIDE SEQUENCE [LARGE SCALE GENOMIC DNA]</scope>
    <source>
        <strain evidence="6">ACIP111625</strain>
    </source>
</reference>
<comment type="similarity">
    <text evidence="2">Belongs to the virb1 family.</text>
</comment>
<dbReference type="OrthoDB" id="9815002at2"/>
<dbReference type="InterPro" id="IPR008258">
    <property type="entry name" value="Transglycosylase_SLT_dom_1"/>
</dbReference>
<dbReference type="PANTHER" id="PTHR37423">
    <property type="entry name" value="SOLUBLE LYTIC MUREIN TRANSGLYCOSYLASE-RELATED"/>
    <property type="match status" value="1"/>
</dbReference>
<proteinExistence type="inferred from homology"/>
<gene>
    <name evidence="6" type="primary">slt_5</name>
    <name evidence="6" type="ORF">XINFAN_04212</name>
</gene>
<dbReference type="Proteomes" id="UP000277498">
    <property type="component" value="Unassembled WGS sequence"/>
</dbReference>
<dbReference type="SUPFAM" id="SSF53955">
    <property type="entry name" value="Lysozyme-like"/>
    <property type="match status" value="1"/>
</dbReference>
<evidence type="ECO:0000313" key="6">
    <source>
        <dbReference type="EMBL" id="VDC34014.1"/>
    </source>
</evidence>
<dbReference type="EMBL" id="UXAW01000142">
    <property type="protein sequence ID" value="VDC34014.1"/>
    <property type="molecule type" value="Genomic_DNA"/>
</dbReference>
<feature type="coiled-coil region" evidence="3">
    <location>
        <begin position="38"/>
        <end position="75"/>
    </location>
</feature>
<keyword evidence="4" id="KW-0732">Signal</keyword>
<dbReference type="GO" id="GO:0016829">
    <property type="term" value="F:lyase activity"/>
    <property type="evidence" value="ECO:0007669"/>
    <property type="project" value="UniProtKB-KW"/>
</dbReference>
<organism evidence="6 7">
    <name type="scientific">Pseudogemmobacter humi</name>
    <dbReference type="NCBI Taxonomy" id="2483812"/>
    <lineage>
        <taxon>Bacteria</taxon>
        <taxon>Pseudomonadati</taxon>
        <taxon>Pseudomonadota</taxon>
        <taxon>Alphaproteobacteria</taxon>
        <taxon>Rhodobacterales</taxon>
        <taxon>Paracoccaceae</taxon>
        <taxon>Pseudogemmobacter</taxon>
    </lineage>
</organism>
<keyword evidence="3" id="KW-0175">Coiled coil</keyword>
<feature type="domain" description="Transglycosylase SLT" evidence="5">
    <location>
        <begin position="154"/>
        <end position="246"/>
    </location>
</feature>
<evidence type="ECO:0000256" key="4">
    <source>
        <dbReference type="SAM" id="SignalP"/>
    </source>
</evidence>